<dbReference type="SUPFAM" id="SSF53335">
    <property type="entry name" value="S-adenosyl-L-methionine-dependent methyltransferases"/>
    <property type="match status" value="1"/>
</dbReference>
<dbReference type="Proteomes" id="UP000175684">
    <property type="component" value="Unassembled WGS sequence"/>
</dbReference>
<dbReference type="PROSITE" id="PS51194">
    <property type="entry name" value="HELICASE_CTER"/>
    <property type="match status" value="1"/>
</dbReference>
<evidence type="ECO:0000259" key="2">
    <source>
        <dbReference type="PROSITE" id="PS51192"/>
    </source>
</evidence>
<dbReference type="Pfam" id="PF22240">
    <property type="entry name" value="ISP_coupler"/>
    <property type="match status" value="1"/>
</dbReference>
<organism evidence="4 5">
    <name type="scientific">Bifidobacterium adolescentis</name>
    <dbReference type="NCBI Taxonomy" id="1680"/>
    <lineage>
        <taxon>Bacteria</taxon>
        <taxon>Bacillati</taxon>
        <taxon>Actinomycetota</taxon>
        <taxon>Actinomycetes</taxon>
        <taxon>Bifidobacteriales</taxon>
        <taxon>Bifidobacteriaceae</taxon>
        <taxon>Bifidobacterium</taxon>
    </lineage>
</organism>
<evidence type="ECO:0000313" key="4">
    <source>
        <dbReference type="EMBL" id="OFA34848.1"/>
    </source>
</evidence>
<reference evidence="4 5" key="1">
    <citation type="submission" date="2016-07" db="EMBL/GenBank/DDBJ databases">
        <title>Draft Genome Sequence of Bifidobacterium adolescentis strain Km 4.</title>
        <authorList>
            <person name="Danilenko V.N."/>
        </authorList>
    </citation>
    <scope>NUCLEOTIDE SEQUENCE [LARGE SCALE GENOMIC DNA]</scope>
    <source>
        <strain evidence="4 5">Km 4</strain>
    </source>
</reference>
<dbReference type="GO" id="GO:0005524">
    <property type="term" value="F:ATP binding"/>
    <property type="evidence" value="ECO:0007669"/>
    <property type="project" value="InterPro"/>
</dbReference>
<dbReference type="EMBL" id="MAXD01000004">
    <property type="protein sequence ID" value="OFA34848.1"/>
    <property type="molecule type" value="Genomic_DNA"/>
</dbReference>
<dbReference type="Gene3D" id="3.40.50.300">
    <property type="entry name" value="P-loop containing nucleotide triphosphate hydrolases"/>
    <property type="match status" value="2"/>
</dbReference>
<dbReference type="InterPro" id="IPR041635">
    <property type="entry name" value="Type_ISP_LLaBIII_C"/>
</dbReference>
<feature type="compositionally biased region" description="Acidic residues" evidence="1">
    <location>
        <begin position="690"/>
        <end position="702"/>
    </location>
</feature>
<feature type="domain" description="Helicase C-terminal" evidence="3">
    <location>
        <begin position="463"/>
        <end position="639"/>
    </location>
</feature>
<dbReference type="InterPro" id="IPR050742">
    <property type="entry name" value="Helicase_Restrict-Modif_Enz"/>
</dbReference>
<dbReference type="InterPro" id="IPR006935">
    <property type="entry name" value="Helicase/UvrB_N"/>
</dbReference>
<dbReference type="InterPro" id="IPR029063">
    <property type="entry name" value="SAM-dependent_MTases_sf"/>
</dbReference>
<dbReference type="InterPro" id="IPR014001">
    <property type="entry name" value="Helicase_ATP-bd"/>
</dbReference>
<comment type="caution">
    <text evidence="4">The sequence shown here is derived from an EMBL/GenBank/DDBJ whole genome shotgun (WGS) entry which is preliminary data.</text>
</comment>
<dbReference type="CDD" id="cd18785">
    <property type="entry name" value="SF2_C"/>
    <property type="match status" value="1"/>
</dbReference>
<evidence type="ECO:0000256" key="1">
    <source>
        <dbReference type="SAM" id="MobiDB-lite"/>
    </source>
</evidence>
<dbReference type="InterPro" id="IPR053980">
    <property type="entry name" value="ISP_coupler"/>
</dbReference>
<proteinExistence type="predicted"/>
<dbReference type="Pfam" id="PF00271">
    <property type="entry name" value="Helicase_C"/>
    <property type="match status" value="1"/>
</dbReference>
<dbReference type="SMART" id="SM00487">
    <property type="entry name" value="DEXDc"/>
    <property type="match status" value="1"/>
</dbReference>
<sequence length="1641" mass="184613">MAVSVDEVFDQIVEESVDKRQQGTRWERAVQWFLTQDPAWRDRFEHVWMWDDAPTNPGRQDTGIDLVAQDTDGEYWAIQAKCYSKTLSDKDVSTFFMASMADTRYKHFIIADTAPAVSHNLETYITDHKDRDITRIDLEWIRDANIDWSPFTGDAADTRKVFEPRDYQREAIDAIKTELKDHDRTLAVMACGTGKTLTSLRLSEELCPGGTVLFLAPSISLVSQTMRGWVDQVRGRINPYVVCSDGKASKLKDDESYGQLSDIPYPATTNADTIASRFRRRDDALNVVFSTYQSIDVVARAQQLGLPDFDLIVCDEAHRTTGVVNGEGAFQKVHDNGFIHAAKRVYMTATPRIYDTSAKKKADVMGAVAIASMDDEKTYGRLCYTLGFGKAVEKGILTDYKIVVMNVGEDMLPATMQQHLGSAIEVKVDDQAKFIGIWKALFDRTHASGLKAMGRHAQVDIGDAKRLLRHAIAFASSIKASKQLSNEFQNVINAYTVALGEENREERDALMDAAGNVTFDVDHVDGGMDALTRADKLAVLAEDDGSCHILSNARCLAEGIDVPALDAIIYLSSRKSRTDIIQSVGRVMRKAEGKEYGYIILPIFVPKGVDPTISLANSPEYQVVWQVVNALRGHDERLEAKINAAALGDTDALSHIVEVEVLDDSRVNERRKKTSKPHIGDGEAPTDSGSADETDNGDEEATQGELNVDSLRELARSIQAQIVRKCGTKVYWGEWTRDVADVASARAEAIAHLVGSGKASDGFARFLQGLRDSLNSNYTETEAVSVLAQHEITRPIFESLFDNPEVVANNPIVKGMDRALDDLYKAGLERGFADSRLADLYDSVRTCAAQVVSDQARQNLIKEIYNDFFSIAFKDMAAELGIVYTPAEVVDAQLHMVQRALQREFDMSLGDRGVHVLDGFAGTGTYMCRLIEDKSLIDDEDLPYKYEHDLHSNEIVPLASMIMDVNIEQSYHSRMGGDYKPFPGALLTDTFQMGEADDPVDTTMFAENTERVEQQLRLPIKVIIGNPPYRAGDINNTGNRNTKYPTLDRRIESTYVKNSDATLNNSLYDHYIRAFRWASDRIGDSGIVCFVSNGGWLTGAAGAGVRRRFKEEFNSIYVYNLRGNQRTQGEESRREGGKIFASGSRATIAITMLVKNPNSDENGAIHYHDIGDYLTRDEKFRILKEAVDHDPEWTTLDQDKHGDWLDQRDDSYLSFIPMGVQEGVKKLPTGLFSTWSAGVKTQRDVWAYNFSKPELTANMKKTITFFNTELKTYQETAEKQLPRQTVKQDESSISWSEFLYSRIKRNKKINFNDDHISTMSYRPFCKTNGWFDTQINDRPGLQPQLFPYRGAKNLEIIVSERGAFITHDVPDLEVMHHGQCFPLYWYEEAKPSDVPVAYNTLFGDDQGTLVFDKSSKGEQYVRHDAITDAGLKVFQEAYPEIPGITKEDIFYYVYGILHSREYRRRFGNNLAKELPRIPLAMDFPAFRDAGRKLAKLHLGYEKVKPWEVTEFGDSTDPGRTVKMTYPRRVTDPETGKKVKDLTVLQVAENLTIEGIPPRAYEYVVNGKTAIGWLIDRYQITTDKKSGIVNDPNEYSPDPRYIVDLVEKVIRVSVETVDIMNGLPALNEKKTKPTCWPKEWNK</sequence>
<feature type="region of interest" description="Disordered" evidence="1">
    <location>
        <begin position="668"/>
        <end position="705"/>
    </location>
</feature>
<dbReference type="SMART" id="SM00490">
    <property type="entry name" value="HELICc"/>
    <property type="match status" value="1"/>
</dbReference>
<dbReference type="SUPFAM" id="SSF52540">
    <property type="entry name" value="P-loop containing nucleoside triphosphate hydrolases"/>
    <property type="match status" value="2"/>
</dbReference>
<evidence type="ECO:0008006" key="6">
    <source>
        <dbReference type="Google" id="ProtNLM"/>
    </source>
</evidence>
<dbReference type="InterPro" id="IPR001650">
    <property type="entry name" value="Helicase_C-like"/>
</dbReference>
<dbReference type="Pfam" id="PF04851">
    <property type="entry name" value="ResIII"/>
    <property type="match status" value="1"/>
</dbReference>
<dbReference type="GO" id="GO:0016787">
    <property type="term" value="F:hydrolase activity"/>
    <property type="evidence" value="ECO:0007669"/>
    <property type="project" value="InterPro"/>
</dbReference>
<dbReference type="Gene3D" id="3.40.50.150">
    <property type="entry name" value="Vaccinia Virus protein VP39"/>
    <property type="match status" value="1"/>
</dbReference>
<dbReference type="PANTHER" id="PTHR47396">
    <property type="entry name" value="TYPE I RESTRICTION ENZYME ECOKI R PROTEIN"/>
    <property type="match status" value="1"/>
</dbReference>
<dbReference type="SUPFAM" id="SSF52980">
    <property type="entry name" value="Restriction endonuclease-like"/>
    <property type="match status" value="1"/>
</dbReference>
<protein>
    <recommendedName>
        <fullName evidence="6">Helicase</fullName>
    </recommendedName>
</protein>
<dbReference type="Pfam" id="PF13156">
    <property type="entry name" value="Mrr_cat_2"/>
    <property type="match status" value="1"/>
</dbReference>
<feature type="domain" description="Helicase ATP-binding" evidence="2">
    <location>
        <begin position="176"/>
        <end position="369"/>
    </location>
</feature>
<evidence type="ECO:0000313" key="5">
    <source>
        <dbReference type="Proteomes" id="UP000175684"/>
    </source>
</evidence>
<dbReference type="InterPro" id="IPR011335">
    <property type="entry name" value="Restrct_endonuc-II-like"/>
</dbReference>
<dbReference type="InterPro" id="IPR039442">
    <property type="entry name" value="Mrr-like_dom"/>
</dbReference>
<dbReference type="PANTHER" id="PTHR47396:SF1">
    <property type="entry name" value="ATP-DEPENDENT HELICASE IRC3-RELATED"/>
    <property type="match status" value="1"/>
</dbReference>
<accession>A0A1E7XZU7</accession>
<dbReference type="Pfam" id="PF18135">
    <property type="entry name" value="Type_ISP_C"/>
    <property type="match status" value="1"/>
</dbReference>
<evidence type="ECO:0000259" key="3">
    <source>
        <dbReference type="PROSITE" id="PS51194"/>
    </source>
</evidence>
<gene>
    <name evidence="4" type="ORF">BBK15_06645</name>
</gene>
<dbReference type="GO" id="GO:0003677">
    <property type="term" value="F:DNA binding"/>
    <property type="evidence" value="ECO:0007669"/>
    <property type="project" value="InterPro"/>
</dbReference>
<name>A0A1E7XZU7_BIFAD</name>
<dbReference type="RefSeq" id="WP_070122676.1">
    <property type="nucleotide sequence ID" value="NZ_MAXD01000004.1"/>
</dbReference>
<dbReference type="GO" id="GO:0005829">
    <property type="term" value="C:cytosol"/>
    <property type="evidence" value="ECO:0007669"/>
    <property type="project" value="TreeGrafter"/>
</dbReference>
<dbReference type="PROSITE" id="PS51192">
    <property type="entry name" value="HELICASE_ATP_BIND_1"/>
    <property type="match status" value="1"/>
</dbReference>
<dbReference type="InterPro" id="IPR027417">
    <property type="entry name" value="P-loop_NTPase"/>
</dbReference>